<feature type="compositionally biased region" description="Low complexity" evidence="1">
    <location>
        <begin position="101"/>
        <end position="112"/>
    </location>
</feature>
<comment type="caution">
    <text evidence="2">The sequence shown here is derived from an EMBL/GenBank/DDBJ whole genome shotgun (WGS) entry which is preliminary data.</text>
</comment>
<accession>A0ABQ6K566</accession>
<protein>
    <submittedName>
        <fullName evidence="2">Uncharacterized protein</fullName>
    </submittedName>
</protein>
<evidence type="ECO:0000256" key="1">
    <source>
        <dbReference type="SAM" id="MobiDB-lite"/>
    </source>
</evidence>
<proteinExistence type="predicted"/>
<organism evidence="2 3">
    <name type="scientific">Pseudolysinimonas kribbensis</name>
    <dbReference type="NCBI Taxonomy" id="433641"/>
    <lineage>
        <taxon>Bacteria</taxon>
        <taxon>Bacillati</taxon>
        <taxon>Actinomycetota</taxon>
        <taxon>Actinomycetes</taxon>
        <taxon>Micrococcales</taxon>
        <taxon>Microbacteriaceae</taxon>
        <taxon>Pseudolysinimonas</taxon>
    </lineage>
</organism>
<dbReference type="EMBL" id="BSVB01000001">
    <property type="protein sequence ID" value="GMA95771.1"/>
    <property type="molecule type" value="Genomic_DNA"/>
</dbReference>
<sequence>MATVRPDAASRHCLTLRSQSSAPCALPPYVENRGNNQIVVGDQGDLAAVLGQRPSSAAVTALRDGGAVSLYPQFVEHGKVTLDWWTPAQLFDGEFFRPGARRSAAGRSMPSSIPGGIRRHSG</sequence>
<name>A0ABQ6K566_9MICO</name>
<reference evidence="3" key="1">
    <citation type="journal article" date="2019" name="Int. J. Syst. Evol. Microbiol.">
        <title>The Global Catalogue of Microorganisms (GCM) 10K type strain sequencing project: providing services to taxonomists for standard genome sequencing and annotation.</title>
        <authorList>
            <consortium name="The Broad Institute Genomics Platform"/>
            <consortium name="The Broad Institute Genome Sequencing Center for Infectious Disease"/>
            <person name="Wu L."/>
            <person name="Ma J."/>
        </authorList>
    </citation>
    <scope>NUCLEOTIDE SEQUENCE [LARGE SCALE GENOMIC DNA]</scope>
    <source>
        <strain evidence="3">NBRC 108894</strain>
    </source>
</reference>
<evidence type="ECO:0000313" key="2">
    <source>
        <dbReference type="EMBL" id="GMA95771.1"/>
    </source>
</evidence>
<gene>
    <name evidence="2" type="ORF">GCM10025881_25950</name>
</gene>
<keyword evidence="3" id="KW-1185">Reference proteome</keyword>
<evidence type="ECO:0000313" key="3">
    <source>
        <dbReference type="Proteomes" id="UP001157034"/>
    </source>
</evidence>
<feature type="region of interest" description="Disordered" evidence="1">
    <location>
        <begin position="101"/>
        <end position="122"/>
    </location>
</feature>
<dbReference type="Proteomes" id="UP001157034">
    <property type="component" value="Unassembled WGS sequence"/>
</dbReference>
<dbReference type="RefSeq" id="WP_284254484.1">
    <property type="nucleotide sequence ID" value="NZ_BSVB01000001.1"/>
</dbReference>